<proteinExistence type="inferred from homology"/>
<evidence type="ECO:0000256" key="4">
    <source>
        <dbReference type="ARBA" id="ARBA00022801"/>
    </source>
</evidence>
<gene>
    <name evidence="6" type="ORF">BOTBODRAFT_569995</name>
</gene>
<protein>
    <recommendedName>
        <fullName evidence="5">Ddi1/2 HDD domain-containing protein</fullName>
    </recommendedName>
</protein>
<sequence>MRITFVTDLGQTYTIEIDPQMELENIMALLEAEVYNPFYCIPTCASGSSSLTDRTYSLVFQLPTKVFPSKEESSAIPRPRWPGSASKTRQCWCSDVKSSSLEDAEMMRLQILGDPSLMAQLRETQPELADAAANHPERFAQLLRQQQARQQATESARKQEIEALNADPFDVEAQRRIEEAIRQQAVMENLEHAMEYSPESFGRVHML</sequence>
<dbReference type="EMBL" id="KL198093">
    <property type="protein sequence ID" value="KDQ08230.1"/>
    <property type="molecule type" value="Genomic_DNA"/>
</dbReference>
<evidence type="ECO:0000256" key="2">
    <source>
        <dbReference type="ARBA" id="ARBA00022670"/>
    </source>
</evidence>
<dbReference type="GO" id="GO:0003684">
    <property type="term" value="F:damaged DNA binding"/>
    <property type="evidence" value="ECO:0007669"/>
    <property type="project" value="InterPro"/>
</dbReference>
<dbReference type="InterPro" id="IPR036353">
    <property type="entry name" value="XPC-bd_sf"/>
</dbReference>
<evidence type="ECO:0000313" key="6">
    <source>
        <dbReference type="EMBL" id="KDQ08230.1"/>
    </source>
</evidence>
<keyword evidence="4" id="KW-0378">Hydrolase</keyword>
<dbReference type="PANTHER" id="PTHR12917:SF1">
    <property type="entry name" value="AT13091P"/>
    <property type="match status" value="1"/>
</dbReference>
<evidence type="ECO:0000256" key="3">
    <source>
        <dbReference type="ARBA" id="ARBA00022750"/>
    </source>
</evidence>
<dbReference type="OrthoDB" id="1047367at2759"/>
<dbReference type="Proteomes" id="UP000027195">
    <property type="component" value="Unassembled WGS sequence"/>
</dbReference>
<dbReference type="HOGENOM" id="CLU_020435_1_2_1"/>
<dbReference type="Pfam" id="PF24669">
    <property type="entry name" value="Ddi2_HDD"/>
    <property type="match status" value="1"/>
</dbReference>
<accession>A0A067M0M8</accession>
<dbReference type="GO" id="GO:0043161">
    <property type="term" value="P:proteasome-mediated ubiquitin-dependent protein catabolic process"/>
    <property type="evidence" value="ECO:0007669"/>
    <property type="project" value="InterPro"/>
</dbReference>
<comment type="similarity">
    <text evidence="1">Belongs to the DDI1 family.</text>
</comment>
<keyword evidence="3" id="KW-0064">Aspartyl protease</keyword>
<feature type="domain" description="Ddi1/2 HDD" evidence="5">
    <location>
        <begin position="102"/>
        <end position="169"/>
    </location>
</feature>
<evidence type="ECO:0000259" key="5">
    <source>
        <dbReference type="Pfam" id="PF24669"/>
    </source>
</evidence>
<dbReference type="GO" id="GO:0004190">
    <property type="term" value="F:aspartic-type endopeptidase activity"/>
    <property type="evidence" value="ECO:0007669"/>
    <property type="project" value="UniProtKB-KW"/>
</dbReference>
<dbReference type="STRING" id="930990.A0A067M0M8"/>
<evidence type="ECO:0000313" key="7">
    <source>
        <dbReference type="Proteomes" id="UP000027195"/>
    </source>
</evidence>
<dbReference type="PANTHER" id="PTHR12917">
    <property type="entry name" value="ASPARTYL PROTEASE DDI-RELATED"/>
    <property type="match status" value="1"/>
</dbReference>
<keyword evidence="7" id="KW-1185">Reference proteome</keyword>
<organism evidence="6 7">
    <name type="scientific">Botryobasidium botryosum (strain FD-172 SS1)</name>
    <dbReference type="NCBI Taxonomy" id="930990"/>
    <lineage>
        <taxon>Eukaryota</taxon>
        <taxon>Fungi</taxon>
        <taxon>Dikarya</taxon>
        <taxon>Basidiomycota</taxon>
        <taxon>Agaricomycotina</taxon>
        <taxon>Agaricomycetes</taxon>
        <taxon>Cantharellales</taxon>
        <taxon>Botryobasidiaceae</taxon>
        <taxon>Botryobasidium</taxon>
    </lineage>
</organism>
<dbReference type="SUPFAM" id="SSF101238">
    <property type="entry name" value="XPC-binding domain"/>
    <property type="match status" value="1"/>
</dbReference>
<keyword evidence="2" id="KW-0645">Protease</keyword>
<dbReference type="InterPro" id="IPR057273">
    <property type="entry name" value="Ddi1/2_HDD"/>
</dbReference>
<reference evidence="7" key="1">
    <citation type="journal article" date="2014" name="Proc. Natl. Acad. Sci. U.S.A.">
        <title>Extensive sampling of basidiomycete genomes demonstrates inadequacy of the white-rot/brown-rot paradigm for wood decay fungi.</title>
        <authorList>
            <person name="Riley R."/>
            <person name="Salamov A.A."/>
            <person name="Brown D.W."/>
            <person name="Nagy L.G."/>
            <person name="Floudas D."/>
            <person name="Held B.W."/>
            <person name="Levasseur A."/>
            <person name="Lombard V."/>
            <person name="Morin E."/>
            <person name="Otillar R."/>
            <person name="Lindquist E.A."/>
            <person name="Sun H."/>
            <person name="LaButti K.M."/>
            <person name="Schmutz J."/>
            <person name="Jabbour D."/>
            <person name="Luo H."/>
            <person name="Baker S.E."/>
            <person name="Pisabarro A.G."/>
            <person name="Walton J.D."/>
            <person name="Blanchette R.A."/>
            <person name="Henrissat B."/>
            <person name="Martin F."/>
            <person name="Cullen D."/>
            <person name="Hibbett D.S."/>
            <person name="Grigoriev I.V."/>
        </authorList>
    </citation>
    <scope>NUCLEOTIDE SEQUENCE [LARGE SCALE GENOMIC DNA]</scope>
    <source>
        <strain evidence="7">FD-172 SS1</strain>
    </source>
</reference>
<evidence type="ECO:0000256" key="1">
    <source>
        <dbReference type="ARBA" id="ARBA00009136"/>
    </source>
</evidence>
<dbReference type="Gene3D" id="3.10.20.90">
    <property type="entry name" value="Phosphatidylinositol 3-kinase Catalytic Subunit, Chain A, domain 1"/>
    <property type="match status" value="1"/>
</dbReference>
<dbReference type="GO" id="GO:0006289">
    <property type="term" value="P:nucleotide-excision repair"/>
    <property type="evidence" value="ECO:0007669"/>
    <property type="project" value="InterPro"/>
</dbReference>
<name>A0A067M0M8_BOTB1</name>
<dbReference type="AlphaFoldDB" id="A0A067M0M8"/>
<dbReference type="InParanoid" id="A0A067M0M8"/>